<feature type="non-terminal residue" evidence="2">
    <location>
        <position position="1"/>
    </location>
</feature>
<gene>
    <name evidence="2" type="ORF">KCU76_g15426</name>
</gene>
<reference evidence="2" key="1">
    <citation type="journal article" date="2021" name="J Fungi (Basel)">
        <title>Virulence traits and population genomics of the black yeast Aureobasidium melanogenum.</title>
        <authorList>
            <person name="Cernosa A."/>
            <person name="Sun X."/>
            <person name="Gostincar C."/>
            <person name="Fang C."/>
            <person name="Gunde-Cimerman N."/>
            <person name="Song Z."/>
        </authorList>
    </citation>
    <scope>NUCLEOTIDE SEQUENCE</scope>
    <source>
        <strain evidence="2">EXF-9911</strain>
    </source>
</reference>
<comment type="caution">
    <text evidence="2">The sequence shown here is derived from an EMBL/GenBank/DDBJ whole genome shotgun (WGS) entry which is preliminary data.</text>
</comment>
<evidence type="ECO:0000313" key="2">
    <source>
        <dbReference type="EMBL" id="KAG9679188.1"/>
    </source>
</evidence>
<evidence type="ECO:0000313" key="3">
    <source>
        <dbReference type="Proteomes" id="UP000779574"/>
    </source>
</evidence>
<feature type="chain" id="PRO_5040139715" evidence="1">
    <location>
        <begin position="27"/>
        <end position="132"/>
    </location>
</feature>
<proteinExistence type="predicted"/>
<dbReference type="OrthoDB" id="206201at2759"/>
<reference evidence="2" key="2">
    <citation type="submission" date="2021-08" db="EMBL/GenBank/DDBJ databases">
        <authorList>
            <person name="Gostincar C."/>
            <person name="Sun X."/>
            <person name="Song Z."/>
            <person name="Gunde-Cimerman N."/>
        </authorList>
    </citation>
    <scope>NUCLEOTIDE SEQUENCE</scope>
    <source>
        <strain evidence="2">EXF-9911</strain>
    </source>
</reference>
<sequence>MATLKSFLVLTMLAFQLLCLGYLVHGSTTTIVPHEFIVCLNRNYTLKSHFEYIGKELNISHYLEIIDCYEIDFHNTTRTHDLSEESILDLIRSDPNVYSVAPEFAFSFDCMEGTCSPSPKPQSASSKAVLEL</sequence>
<feature type="signal peptide" evidence="1">
    <location>
        <begin position="1"/>
        <end position="26"/>
    </location>
</feature>
<organism evidence="2 3">
    <name type="scientific">Aureobasidium melanogenum</name>
    <name type="common">Aureobasidium pullulans var. melanogenum</name>
    <dbReference type="NCBI Taxonomy" id="46634"/>
    <lineage>
        <taxon>Eukaryota</taxon>
        <taxon>Fungi</taxon>
        <taxon>Dikarya</taxon>
        <taxon>Ascomycota</taxon>
        <taxon>Pezizomycotina</taxon>
        <taxon>Dothideomycetes</taxon>
        <taxon>Dothideomycetidae</taxon>
        <taxon>Dothideales</taxon>
        <taxon>Saccotheciaceae</taxon>
        <taxon>Aureobasidium</taxon>
    </lineage>
</organism>
<protein>
    <submittedName>
        <fullName evidence="2">Uncharacterized protein</fullName>
    </submittedName>
</protein>
<evidence type="ECO:0000256" key="1">
    <source>
        <dbReference type="SAM" id="SignalP"/>
    </source>
</evidence>
<accession>A0A9P8E473</accession>
<dbReference type="Proteomes" id="UP000779574">
    <property type="component" value="Unassembled WGS sequence"/>
</dbReference>
<keyword evidence="1" id="KW-0732">Signal</keyword>
<name>A0A9P8E473_AURME</name>
<dbReference type="AlphaFoldDB" id="A0A9P8E473"/>
<dbReference type="EMBL" id="JAHFXF010001010">
    <property type="protein sequence ID" value="KAG9679188.1"/>
    <property type="molecule type" value="Genomic_DNA"/>
</dbReference>